<dbReference type="Proteomes" id="UP000594261">
    <property type="component" value="Chromosome 4"/>
</dbReference>
<evidence type="ECO:0000259" key="9">
    <source>
        <dbReference type="PROSITE" id="PS51767"/>
    </source>
</evidence>
<keyword evidence="8" id="KW-0325">Glycoprotein</keyword>
<dbReference type="EMBL" id="LRBV02000004">
    <property type="status" value="NOT_ANNOTATED_CDS"/>
    <property type="molecule type" value="Genomic_DNA"/>
</dbReference>
<dbReference type="Gene3D" id="2.40.70.10">
    <property type="entry name" value="Acid Proteases"/>
    <property type="match status" value="2"/>
</dbReference>
<dbReference type="FunFam" id="2.40.70.10:FF:000016">
    <property type="entry name" value="Probable aspartic protease At2g35615"/>
    <property type="match status" value="1"/>
</dbReference>
<evidence type="ECO:0000256" key="5">
    <source>
        <dbReference type="ARBA" id="ARBA00022729"/>
    </source>
</evidence>
<evidence type="ECO:0000256" key="1">
    <source>
        <dbReference type="ARBA" id="ARBA00004613"/>
    </source>
</evidence>
<dbReference type="PANTHER" id="PTHR47967:SF66">
    <property type="entry name" value="ASPARTIC PROTEINASE CDR1-RELATED"/>
    <property type="match status" value="1"/>
</dbReference>
<dbReference type="SUPFAM" id="SSF50630">
    <property type="entry name" value="Acid proteases"/>
    <property type="match status" value="1"/>
</dbReference>
<dbReference type="InterPro" id="IPR051708">
    <property type="entry name" value="Plant_Aspart_Prot_A1"/>
</dbReference>
<keyword evidence="3" id="KW-0964">Secreted</keyword>
<dbReference type="FunFam" id="2.40.70.10:FF:000050">
    <property type="entry name" value="Aspartic proteinase CDR1"/>
    <property type="match status" value="1"/>
</dbReference>
<dbReference type="InterPro" id="IPR001969">
    <property type="entry name" value="Aspartic_peptidase_AS"/>
</dbReference>
<evidence type="ECO:0000256" key="2">
    <source>
        <dbReference type="ARBA" id="ARBA00007447"/>
    </source>
</evidence>
<dbReference type="EnsemblPlants" id="QL04p053075:mrna">
    <property type="protein sequence ID" value="QL04p053075:mrna:CDS:1"/>
    <property type="gene ID" value="QL04p053075"/>
</dbReference>
<dbReference type="CDD" id="cd05476">
    <property type="entry name" value="pepsin_A_like_plant"/>
    <property type="match status" value="1"/>
</dbReference>
<evidence type="ECO:0000256" key="8">
    <source>
        <dbReference type="ARBA" id="ARBA00023180"/>
    </source>
</evidence>
<dbReference type="FunCoup" id="A0A7N2LFQ0">
    <property type="interactions" value="124"/>
</dbReference>
<dbReference type="GO" id="GO:0006508">
    <property type="term" value="P:proteolysis"/>
    <property type="evidence" value="ECO:0007669"/>
    <property type="project" value="UniProtKB-KW"/>
</dbReference>
<dbReference type="AlphaFoldDB" id="A0A7N2LFQ0"/>
<dbReference type="Pfam" id="PF14541">
    <property type="entry name" value="TAXi_C"/>
    <property type="match status" value="1"/>
</dbReference>
<reference evidence="10 11" key="1">
    <citation type="journal article" date="2016" name="G3 (Bethesda)">
        <title>First Draft Assembly and Annotation of the Genome of a California Endemic Oak Quercus lobata Nee (Fagaceae).</title>
        <authorList>
            <person name="Sork V.L."/>
            <person name="Fitz-Gibbon S.T."/>
            <person name="Puiu D."/>
            <person name="Crepeau M."/>
            <person name="Gugger P.F."/>
            <person name="Sherman R."/>
            <person name="Stevens K."/>
            <person name="Langley C.H."/>
            <person name="Pellegrini M."/>
            <person name="Salzberg S.L."/>
        </authorList>
    </citation>
    <scope>NUCLEOTIDE SEQUENCE [LARGE SCALE GENOMIC DNA]</scope>
    <source>
        <strain evidence="10 11">cv. SW786</strain>
    </source>
</reference>
<proteinExistence type="inferred from homology"/>
<organism evidence="10 11">
    <name type="scientific">Quercus lobata</name>
    <name type="common">Valley oak</name>
    <dbReference type="NCBI Taxonomy" id="97700"/>
    <lineage>
        <taxon>Eukaryota</taxon>
        <taxon>Viridiplantae</taxon>
        <taxon>Streptophyta</taxon>
        <taxon>Embryophyta</taxon>
        <taxon>Tracheophyta</taxon>
        <taxon>Spermatophyta</taxon>
        <taxon>Magnoliopsida</taxon>
        <taxon>eudicotyledons</taxon>
        <taxon>Gunneridae</taxon>
        <taxon>Pentapetalae</taxon>
        <taxon>rosids</taxon>
        <taxon>fabids</taxon>
        <taxon>Fagales</taxon>
        <taxon>Fagaceae</taxon>
        <taxon>Quercus</taxon>
    </lineage>
</organism>
<name>A0A7N2LFQ0_QUELO</name>
<sequence>MKIMTSHHHSLLYFATLATTFSVVFLCSFSLTEALNGGFSVDLIHRDSPNSPFYNPSETSSQRIANALHRSVNRVNHFKPKSSVSTNSLQTDVISNSGEFLIKYSVGTPPVPMLSIVDTGSDLIWIQCTPCTKCYNQTAPLFDPKKSETYKKVSCSSSQCESLERTECSNDGKNCQYSMSYGDSSFTNGELAMDTLTLGSTTSQSVPFPKTIIGCGHDNHGSFGKEGSGVVGLGGGAVSLVSQLHSSIGGKFSHCLIPLNSKDKNSSKLNFGSNAVVSGSGVVSTPIVHNPQNPVTYYFLTLEAMSVGSKRLELSDSSTFEDLKGNIIIDSGTTLTILPEYFYSKFELAVEEAIHLKRSEDPSLILSLCYKTSKDDIGAPRITAHFAGADVMLSPKTTFIRLSERFLCLAFGAGETLSIFGNLAQSNLLVGYDLVKKTVSFKPTDCTKL</sequence>
<evidence type="ECO:0000256" key="4">
    <source>
        <dbReference type="ARBA" id="ARBA00022670"/>
    </source>
</evidence>
<dbReference type="InParanoid" id="A0A7N2LFQ0"/>
<keyword evidence="11" id="KW-1185">Reference proteome</keyword>
<evidence type="ECO:0000313" key="10">
    <source>
        <dbReference type="EnsemblPlants" id="QL04p053075:mrna:CDS:1"/>
    </source>
</evidence>
<dbReference type="InterPro" id="IPR033121">
    <property type="entry name" value="PEPTIDASE_A1"/>
</dbReference>
<dbReference type="GO" id="GO:0005576">
    <property type="term" value="C:extracellular region"/>
    <property type="evidence" value="ECO:0007669"/>
    <property type="project" value="UniProtKB-SubCell"/>
</dbReference>
<evidence type="ECO:0000256" key="6">
    <source>
        <dbReference type="ARBA" id="ARBA00022750"/>
    </source>
</evidence>
<reference evidence="10" key="2">
    <citation type="submission" date="2021-01" db="UniProtKB">
        <authorList>
            <consortium name="EnsemblPlants"/>
        </authorList>
    </citation>
    <scope>IDENTIFICATION</scope>
</reference>
<keyword evidence="7" id="KW-0378">Hydrolase</keyword>
<dbReference type="PROSITE" id="PS51767">
    <property type="entry name" value="PEPTIDASE_A1"/>
    <property type="match status" value="1"/>
</dbReference>
<accession>A0A7N2LFQ0</accession>
<protein>
    <recommendedName>
        <fullName evidence="9">Peptidase A1 domain-containing protein</fullName>
    </recommendedName>
</protein>
<dbReference type="GO" id="GO:0004190">
    <property type="term" value="F:aspartic-type endopeptidase activity"/>
    <property type="evidence" value="ECO:0007669"/>
    <property type="project" value="UniProtKB-KW"/>
</dbReference>
<evidence type="ECO:0000256" key="3">
    <source>
        <dbReference type="ARBA" id="ARBA00022525"/>
    </source>
</evidence>
<keyword evidence="6" id="KW-0064">Aspartyl protease</keyword>
<dbReference type="PROSITE" id="PS00141">
    <property type="entry name" value="ASP_PROTEASE"/>
    <property type="match status" value="1"/>
</dbReference>
<comment type="similarity">
    <text evidence="2">Belongs to the peptidase A1 family.</text>
</comment>
<dbReference type="Gramene" id="QL04p053075:mrna">
    <property type="protein sequence ID" value="QL04p053075:mrna:CDS:1"/>
    <property type="gene ID" value="QL04p053075"/>
</dbReference>
<evidence type="ECO:0000256" key="7">
    <source>
        <dbReference type="ARBA" id="ARBA00022801"/>
    </source>
</evidence>
<dbReference type="InterPro" id="IPR034161">
    <property type="entry name" value="Pepsin-like_plant"/>
</dbReference>
<dbReference type="OMA" id="ERTECSN"/>
<keyword evidence="5" id="KW-0732">Signal</keyword>
<dbReference type="InterPro" id="IPR021109">
    <property type="entry name" value="Peptidase_aspartic_dom_sf"/>
</dbReference>
<dbReference type="Pfam" id="PF14543">
    <property type="entry name" value="TAXi_N"/>
    <property type="match status" value="1"/>
</dbReference>
<comment type="subcellular location">
    <subcellularLocation>
        <location evidence="1">Secreted</location>
    </subcellularLocation>
</comment>
<keyword evidence="4" id="KW-0645">Protease</keyword>
<dbReference type="PANTHER" id="PTHR47967">
    <property type="entry name" value="OS07G0603500 PROTEIN-RELATED"/>
    <property type="match status" value="1"/>
</dbReference>
<feature type="domain" description="Peptidase A1" evidence="9">
    <location>
        <begin position="100"/>
        <end position="442"/>
    </location>
</feature>
<dbReference type="InterPro" id="IPR032799">
    <property type="entry name" value="TAXi_C"/>
</dbReference>
<dbReference type="InterPro" id="IPR032861">
    <property type="entry name" value="TAXi_N"/>
</dbReference>
<evidence type="ECO:0000313" key="11">
    <source>
        <dbReference type="Proteomes" id="UP000594261"/>
    </source>
</evidence>